<reference evidence="3" key="2">
    <citation type="journal article" date="2007" name="Science">
        <title>Draft genome sequence of the sexually transmitted pathogen Trichomonas vaginalis.</title>
        <authorList>
            <person name="Carlton J.M."/>
            <person name="Hirt R.P."/>
            <person name="Silva J.C."/>
            <person name="Delcher A.L."/>
            <person name="Schatz M."/>
            <person name="Zhao Q."/>
            <person name="Wortman J.R."/>
            <person name="Bidwell S.L."/>
            <person name="Alsmark U.C.M."/>
            <person name="Besteiro S."/>
            <person name="Sicheritz-Ponten T."/>
            <person name="Noel C.J."/>
            <person name="Dacks J.B."/>
            <person name="Foster P.G."/>
            <person name="Simillion C."/>
            <person name="Van de Peer Y."/>
            <person name="Miranda-Saavedra D."/>
            <person name="Barton G.J."/>
            <person name="Westrop G.D."/>
            <person name="Mueller S."/>
            <person name="Dessi D."/>
            <person name="Fiori P.L."/>
            <person name="Ren Q."/>
            <person name="Paulsen I."/>
            <person name="Zhang H."/>
            <person name="Bastida-Corcuera F.D."/>
            <person name="Simoes-Barbosa A."/>
            <person name="Brown M.T."/>
            <person name="Hayes R.D."/>
            <person name="Mukherjee M."/>
            <person name="Okumura C.Y."/>
            <person name="Schneider R."/>
            <person name="Smith A.J."/>
            <person name="Vanacova S."/>
            <person name="Villalvazo M."/>
            <person name="Haas B.J."/>
            <person name="Pertea M."/>
            <person name="Feldblyum T.V."/>
            <person name="Utterback T.R."/>
            <person name="Shu C.L."/>
            <person name="Osoegawa K."/>
            <person name="de Jong P.J."/>
            <person name="Hrdy I."/>
            <person name="Horvathova L."/>
            <person name="Zubacova Z."/>
            <person name="Dolezal P."/>
            <person name="Malik S.B."/>
            <person name="Logsdon J.M. Jr."/>
            <person name="Henze K."/>
            <person name="Gupta A."/>
            <person name="Wang C.C."/>
            <person name="Dunne R.L."/>
            <person name="Upcroft J.A."/>
            <person name="Upcroft P."/>
            <person name="White O."/>
            <person name="Salzberg S.L."/>
            <person name="Tang P."/>
            <person name="Chiu C.-H."/>
            <person name="Lee Y.-S."/>
            <person name="Embley T.M."/>
            <person name="Coombs G.H."/>
            <person name="Mottram J.C."/>
            <person name="Tachezy J."/>
            <person name="Fraser-Liggett C.M."/>
            <person name="Johnson P.J."/>
        </authorList>
    </citation>
    <scope>NUCLEOTIDE SEQUENCE [LARGE SCALE GENOMIC DNA]</scope>
    <source>
        <strain evidence="3">G3</strain>
    </source>
</reference>
<dbReference type="Pfam" id="PF12796">
    <property type="entry name" value="Ank_2"/>
    <property type="match status" value="2"/>
</dbReference>
<gene>
    <name evidence="3" type="ORF">TVAG_198910</name>
</gene>
<dbReference type="VEuPathDB" id="TrichDB:TVAG_272220"/>
<evidence type="ECO:0000259" key="2">
    <source>
        <dbReference type="Pfam" id="PF11929"/>
    </source>
</evidence>
<organism evidence="3 4">
    <name type="scientific">Trichomonas vaginalis (strain ATCC PRA-98 / G3)</name>
    <dbReference type="NCBI Taxonomy" id="412133"/>
    <lineage>
        <taxon>Eukaryota</taxon>
        <taxon>Metamonada</taxon>
        <taxon>Parabasalia</taxon>
        <taxon>Trichomonadida</taxon>
        <taxon>Trichomonadidae</taxon>
        <taxon>Trichomonas</taxon>
    </lineage>
</organism>
<dbReference type="InterPro" id="IPR002110">
    <property type="entry name" value="Ankyrin_rpt"/>
</dbReference>
<dbReference type="InterPro" id="IPR020683">
    <property type="entry name" value="DUF3447"/>
</dbReference>
<feature type="repeat" description="ANK" evidence="1">
    <location>
        <begin position="382"/>
        <end position="414"/>
    </location>
</feature>
<sequence>MECDKTESPTHYNELMSIYANFCDVLDSLYRLKTKDGNKLAAIYKDIKIHLIDSNNCPPYIIITLLSCMTLYNNRYIKSYLTLAKQIFDEYHPKEMQNICYVFNYLFYQEYGIILNESDKRYFKECESQNYSVEIHKENTIYRAIMDNDKELLISIIGRCEFDKDQRLISDLYPDSMDGYSFLELCCYYGSVDCFKFFITMFHSEITQKCLRLSFLGGNQEILSECLKFQQPDDMCMKYAIFSHNIDFVSFLMNEYNIEINLDTCIQCQYLQPLLVYLDQTNDINTCFIRSGSFFLPSVCKYFISHGVDINAKNKSGRTSLHYAAINNSKETAEVLISHGADINAKGEIEKTPLHYAAIINSKETAEVIISHGADINAKNGIENTPLHIAAIKNSKETAEVLISHGADINAKGEIEKTPLHYAAIINNKETAEVLISQVQISMLNAILN</sequence>
<dbReference type="EMBL" id="DS113190">
    <property type="protein sequence ID" value="EAY21452.1"/>
    <property type="molecule type" value="Genomic_DNA"/>
</dbReference>
<dbReference type="RefSeq" id="XP_001582438.1">
    <property type="nucleotide sequence ID" value="XM_001582388.1"/>
</dbReference>
<dbReference type="KEGG" id="tva:5467000"/>
<evidence type="ECO:0000313" key="3">
    <source>
        <dbReference type="EMBL" id="EAY21452.1"/>
    </source>
</evidence>
<dbReference type="SMART" id="SM00248">
    <property type="entry name" value="ANK"/>
    <property type="match status" value="7"/>
</dbReference>
<accession>A2DDS6</accession>
<dbReference type="SUPFAM" id="SSF48403">
    <property type="entry name" value="Ankyrin repeat"/>
    <property type="match status" value="2"/>
</dbReference>
<dbReference type="AlphaFoldDB" id="A2DDS6"/>
<dbReference type="STRING" id="5722.A2DDS6"/>
<dbReference type="PROSITE" id="PS50297">
    <property type="entry name" value="ANK_REP_REGION"/>
    <property type="match status" value="3"/>
</dbReference>
<dbReference type="PANTHER" id="PTHR24182">
    <property type="entry name" value="ANKYRIN REPEAT AND SOCS BOX CONTAINING 4"/>
    <property type="match status" value="1"/>
</dbReference>
<evidence type="ECO:0000313" key="4">
    <source>
        <dbReference type="Proteomes" id="UP000001542"/>
    </source>
</evidence>
<dbReference type="eggNOG" id="KOG0192">
    <property type="taxonomic scope" value="Eukaryota"/>
</dbReference>
<dbReference type="Gene3D" id="1.25.40.20">
    <property type="entry name" value="Ankyrin repeat-containing domain"/>
    <property type="match status" value="2"/>
</dbReference>
<proteinExistence type="predicted"/>
<dbReference type="Proteomes" id="UP000001542">
    <property type="component" value="Unassembled WGS sequence"/>
</dbReference>
<dbReference type="PROSITE" id="PS50088">
    <property type="entry name" value="ANK_REPEAT"/>
    <property type="match status" value="3"/>
</dbReference>
<feature type="repeat" description="ANK" evidence="1">
    <location>
        <begin position="316"/>
        <end position="348"/>
    </location>
</feature>
<dbReference type="Pfam" id="PF11929">
    <property type="entry name" value="DUF3447"/>
    <property type="match status" value="1"/>
</dbReference>
<name>A2DDS6_TRIV3</name>
<dbReference type="PRINTS" id="PR01415">
    <property type="entry name" value="ANKYRIN"/>
</dbReference>
<feature type="domain" description="DUF3447" evidence="2">
    <location>
        <begin position="202"/>
        <end position="277"/>
    </location>
</feature>
<protein>
    <recommendedName>
        <fullName evidence="2">DUF3447 domain-containing protein</fullName>
    </recommendedName>
</protein>
<keyword evidence="4" id="KW-1185">Reference proteome</keyword>
<evidence type="ECO:0000256" key="1">
    <source>
        <dbReference type="PROSITE-ProRule" id="PRU00023"/>
    </source>
</evidence>
<dbReference type="InterPro" id="IPR036770">
    <property type="entry name" value="Ankyrin_rpt-contain_sf"/>
</dbReference>
<keyword evidence="1" id="KW-0040">ANK repeat</keyword>
<reference evidence="3" key="1">
    <citation type="submission" date="2006-10" db="EMBL/GenBank/DDBJ databases">
        <authorList>
            <person name="Amadeo P."/>
            <person name="Zhao Q."/>
            <person name="Wortman J."/>
            <person name="Fraser-Liggett C."/>
            <person name="Carlton J."/>
        </authorList>
    </citation>
    <scope>NUCLEOTIDE SEQUENCE</scope>
    <source>
        <strain evidence="3">G3</strain>
    </source>
</reference>
<dbReference type="VEuPathDB" id="TrichDB:TVAGG3_0999370"/>
<feature type="repeat" description="ANK" evidence="1">
    <location>
        <begin position="349"/>
        <end position="381"/>
    </location>
</feature>
<dbReference type="InParanoid" id="A2DDS6"/>
<dbReference type="PANTHER" id="PTHR24182:SF13">
    <property type="entry name" value="LD18443P"/>
    <property type="match status" value="1"/>
</dbReference>